<keyword evidence="1" id="KW-0812">Transmembrane</keyword>
<evidence type="ECO:0000256" key="1">
    <source>
        <dbReference type="SAM" id="Phobius"/>
    </source>
</evidence>
<proteinExistence type="predicted"/>
<protein>
    <submittedName>
        <fullName evidence="3">Uncharacterized protein</fullName>
    </submittedName>
</protein>
<evidence type="ECO:0000313" key="3">
    <source>
        <dbReference type="EMBL" id="GIY95522.1"/>
    </source>
</evidence>
<comment type="caution">
    <text evidence="3">The sequence shown here is derived from an EMBL/GenBank/DDBJ whole genome shotgun (WGS) entry which is preliminary data.</text>
</comment>
<organism evidence="3 4">
    <name type="scientific">Caerostris extrusa</name>
    <name type="common">Bark spider</name>
    <name type="synonym">Caerostris bankana</name>
    <dbReference type="NCBI Taxonomy" id="172846"/>
    <lineage>
        <taxon>Eukaryota</taxon>
        <taxon>Metazoa</taxon>
        <taxon>Ecdysozoa</taxon>
        <taxon>Arthropoda</taxon>
        <taxon>Chelicerata</taxon>
        <taxon>Arachnida</taxon>
        <taxon>Araneae</taxon>
        <taxon>Araneomorphae</taxon>
        <taxon>Entelegynae</taxon>
        <taxon>Araneoidea</taxon>
        <taxon>Araneidae</taxon>
        <taxon>Caerostris</taxon>
    </lineage>
</organism>
<feature type="signal peptide" evidence="2">
    <location>
        <begin position="1"/>
        <end position="17"/>
    </location>
</feature>
<evidence type="ECO:0000313" key="4">
    <source>
        <dbReference type="Proteomes" id="UP001054945"/>
    </source>
</evidence>
<keyword evidence="1" id="KW-1133">Transmembrane helix</keyword>
<keyword evidence="1" id="KW-0472">Membrane</keyword>
<dbReference type="Proteomes" id="UP001054945">
    <property type="component" value="Unassembled WGS sequence"/>
</dbReference>
<reference evidence="3 4" key="1">
    <citation type="submission" date="2021-06" db="EMBL/GenBank/DDBJ databases">
        <title>Caerostris extrusa draft genome.</title>
        <authorList>
            <person name="Kono N."/>
            <person name="Arakawa K."/>
        </authorList>
    </citation>
    <scope>NUCLEOTIDE SEQUENCE [LARGE SCALE GENOMIC DNA]</scope>
</reference>
<dbReference type="EMBL" id="BPLR01000536">
    <property type="protein sequence ID" value="GIY95522.1"/>
    <property type="molecule type" value="Genomic_DNA"/>
</dbReference>
<keyword evidence="4" id="KW-1185">Reference proteome</keyword>
<gene>
    <name evidence="3" type="ORF">CEXT_60331</name>
</gene>
<name>A0AAV4XLH8_CAEEX</name>
<keyword evidence="2" id="KW-0732">Signal</keyword>
<feature type="transmembrane region" description="Helical" evidence="1">
    <location>
        <begin position="58"/>
        <end position="83"/>
    </location>
</feature>
<evidence type="ECO:0000256" key="2">
    <source>
        <dbReference type="SAM" id="SignalP"/>
    </source>
</evidence>
<dbReference type="AlphaFoldDB" id="A0AAV4XLH8"/>
<feature type="chain" id="PRO_5043652202" evidence="2">
    <location>
        <begin position="18"/>
        <end position="88"/>
    </location>
</feature>
<accession>A0AAV4XLH8</accession>
<sequence length="88" mass="9829">MKKILFLSSSLLTNVLTRQLAKFVFSLTRAKTDRLGDPHKYSRPGAQTPERATKANPIVWWGGGGVSVVFLLWEAIMGSLSYLRHPNT</sequence>